<keyword evidence="4" id="KW-1185">Reference proteome</keyword>
<accession>A0ABD3R7B2</accession>
<feature type="chain" id="PRO_5044753867" description="Rubredoxin-like domain-containing protein" evidence="1">
    <location>
        <begin position="25"/>
        <end position="125"/>
    </location>
</feature>
<comment type="caution">
    <text evidence="3">The sequence shown here is derived from an EMBL/GenBank/DDBJ whole genome shotgun (WGS) entry which is preliminary data.</text>
</comment>
<evidence type="ECO:0000313" key="4">
    <source>
        <dbReference type="Proteomes" id="UP001530377"/>
    </source>
</evidence>
<proteinExistence type="predicted"/>
<dbReference type="Proteomes" id="UP001530377">
    <property type="component" value="Unassembled WGS sequence"/>
</dbReference>
<feature type="domain" description="Rubredoxin-like" evidence="2">
    <location>
        <begin position="67"/>
        <end position="108"/>
    </location>
</feature>
<dbReference type="InterPro" id="IPR024934">
    <property type="entry name" value="Rubredoxin-like_dom"/>
</dbReference>
<sequence length="125" mass="13787">MIPSIFSILAVFIVFITLPPCTDAFTTTRSSVCGRGTIALTSSSVPRRSPFSQLRMIFGPPKDDGKPGDYLCKDCGYVFTKGPEAWAKLPDNYKCPPCGAPKFRFKKVPKGSEDGKQVEVKKSWF</sequence>
<feature type="signal peptide" evidence="1">
    <location>
        <begin position="1"/>
        <end position="24"/>
    </location>
</feature>
<dbReference type="PROSITE" id="PS50903">
    <property type="entry name" value="RUBREDOXIN_LIKE"/>
    <property type="match status" value="1"/>
</dbReference>
<dbReference type="SUPFAM" id="SSF57802">
    <property type="entry name" value="Rubredoxin-like"/>
    <property type="match status" value="1"/>
</dbReference>
<evidence type="ECO:0000256" key="1">
    <source>
        <dbReference type="SAM" id="SignalP"/>
    </source>
</evidence>
<evidence type="ECO:0000259" key="2">
    <source>
        <dbReference type="PROSITE" id="PS50903"/>
    </source>
</evidence>
<keyword evidence="1" id="KW-0732">Signal</keyword>
<organism evidence="3 4">
    <name type="scientific">Cyclostephanos tholiformis</name>
    <dbReference type="NCBI Taxonomy" id="382380"/>
    <lineage>
        <taxon>Eukaryota</taxon>
        <taxon>Sar</taxon>
        <taxon>Stramenopiles</taxon>
        <taxon>Ochrophyta</taxon>
        <taxon>Bacillariophyta</taxon>
        <taxon>Coscinodiscophyceae</taxon>
        <taxon>Thalassiosirophycidae</taxon>
        <taxon>Stephanodiscales</taxon>
        <taxon>Stephanodiscaceae</taxon>
        <taxon>Cyclostephanos</taxon>
    </lineage>
</organism>
<dbReference type="EMBL" id="JALLPB020000461">
    <property type="protein sequence ID" value="KAL3808900.1"/>
    <property type="molecule type" value="Genomic_DNA"/>
</dbReference>
<protein>
    <recommendedName>
        <fullName evidence="2">Rubredoxin-like domain-containing protein</fullName>
    </recommendedName>
</protein>
<name>A0ABD3R7B2_9STRA</name>
<dbReference type="Gene3D" id="2.20.28.10">
    <property type="match status" value="1"/>
</dbReference>
<evidence type="ECO:0000313" key="3">
    <source>
        <dbReference type="EMBL" id="KAL3808900.1"/>
    </source>
</evidence>
<dbReference type="PANTHER" id="PTHR48136:SF1">
    <property type="entry name" value="RUBREDOXIN-LIKE SUPERFAMILY PROTEIN"/>
    <property type="match status" value="1"/>
</dbReference>
<dbReference type="PANTHER" id="PTHR48136">
    <property type="entry name" value="RUBREDOXIN-LIKE SUPERFAMILY PROTEIN"/>
    <property type="match status" value="1"/>
</dbReference>
<dbReference type="AlphaFoldDB" id="A0ABD3R7B2"/>
<reference evidence="3 4" key="1">
    <citation type="submission" date="2024-10" db="EMBL/GenBank/DDBJ databases">
        <title>Updated reference genomes for cyclostephanoid diatoms.</title>
        <authorList>
            <person name="Roberts W.R."/>
            <person name="Alverson A.J."/>
        </authorList>
    </citation>
    <scope>NUCLEOTIDE SEQUENCE [LARGE SCALE GENOMIC DNA]</scope>
    <source>
        <strain evidence="3 4">AJA228-03</strain>
    </source>
</reference>
<gene>
    <name evidence="3" type="ORF">ACHAXA_008014</name>
</gene>